<dbReference type="RefSeq" id="WP_138790576.1">
    <property type="nucleotide sequence ID" value="NZ_JBHTGQ010000006.1"/>
</dbReference>
<keyword evidence="2" id="KW-1185">Reference proteome</keyword>
<dbReference type="EMBL" id="JBHTGQ010000006">
    <property type="protein sequence ID" value="MFC7748960.1"/>
    <property type="molecule type" value="Genomic_DNA"/>
</dbReference>
<dbReference type="Proteomes" id="UP001596528">
    <property type="component" value="Unassembled WGS sequence"/>
</dbReference>
<gene>
    <name evidence="1" type="ORF">ACFQWB_03230</name>
</gene>
<accession>A0ABW2V1T6</accession>
<evidence type="ECO:0000313" key="1">
    <source>
        <dbReference type="EMBL" id="MFC7748960.1"/>
    </source>
</evidence>
<reference evidence="2" key="1">
    <citation type="journal article" date="2019" name="Int. J. Syst. Evol. Microbiol.">
        <title>The Global Catalogue of Microorganisms (GCM) 10K type strain sequencing project: providing services to taxonomists for standard genome sequencing and annotation.</title>
        <authorList>
            <consortium name="The Broad Institute Genomics Platform"/>
            <consortium name="The Broad Institute Genome Sequencing Center for Infectious Disease"/>
            <person name="Wu L."/>
            <person name="Ma J."/>
        </authorList>
    </citation>
    <scope>NUCLEOTIDE SEQUENCE [LARGE SCALE GENOMIC DNA]</scope>
    <source>
        <strain evidence="2">JCM 18657</strain>
    </source>
</reference>
<evidence type="ECO:0000313" key="2">
    <source>
        <dbReference type="Proteomes" id="UP001596528"/>
    </source>
</evidence>
<proteinExistence type="predicted"/>
<sequence>MDPNLITQEHKEKVLRRAISAGIVKDPHWADRLNEPMPVWVVLELLLALKQQLDDPPCGSYD</sequence>
<name>A0ABW2V1T6_9BACL</name>
<comment type="caution">
    <text evidence="1">The sequence shown here is derived from an EMBL/GenBank/DDBJ whole genome shotgun (WGS) entry which is preliminary data.</text>
</comment>
<organism evidence="1 2">
    <name type="scientific">Paenibacillus thermoaerophilus</name>
    <dbReference type="NCBI Taxonomy" id="1215385"/>
    <lineage>
        <taxon>Bacteria</taxon>
        <taxon>Bacillati</taxon>
        <taxon>Bacillota</taxon>
        <taxon>Bacilli</taxon>
        <taxon>Bacillales</taxon>
        <taxon>Paenibacillaceae</taxon>
        <taxon>Paenibacillus</taxon>
    </lineage>
</organism>
<protein>
    <submittedName>
        <fullName evidence="1">Uncharacterized protein</fullName>
    </submittedName>
</protein>